<dbReference type="InterPro" id="IPR016132">
    <property type="entry name" value="Phyto_chromo_attachment"/>
</dbReference>
<dbReference type="EMBL" id="JADEWL010000006">
    <property type="protein sequence ID" value="MBE9211674.1"/>
    <property type="molecule type" value="Genomic_DNA"/>
</dbReference>
<keyword evidence="1 3" id="KW-0807">Transducer</keyword>
<evidence type="ECO:0000259" key="6">
    <source>
        <dbReference type="PROSITE" id="PS50111"/>
    </source>
</evidence>
<feature type="transmembrane region" description="Helical" evidence="4">
    <location>
        <begin position="365"/>
        <end position="382"/>
    </location>
</feature>
<dbReference type="SUPFAM" id="SSF55781">
    <property type="entry name" value="GAF domain-like"/>
    <property type="match status" value="1"/>
</dbReference>
<dbReference type="PROSITE" id="PS50885">
    <property type="entry name" value="HAMP"/>
    <property type="match status" value="2"/>
</dbReference>
<keyword evidence="4" id="KW-1133">Transmembrane helix</keyword>
<dbReference type="PANTHER" id="PTHR32089">
    <property type="entry name" value="METHYL-ACCEPTING CHEMOTAXIS PROTEIN MCPB"/>
    <property type="match status" value="1"/>
</dbReference>
<dbReference type="SMART" id="SM00283">
    <property type="entry name" value="MA"/>
    <property type="match status" value="1"/>
</dbReference>
<dbReference type="Gene3D" id="1.10.287.950">
    <property type="entry name" value="Methyl-accepting chemotaxis protein"/>
    <property type="match status" value="1"/>
</dbReference>
<dbReference type="SMART" id="SM00304">
    <property type="entry name" value="HAMP"/>
    <property type="match status" value="2"/>
</dbReference>
<dbReference type="Pfam" id="PF00015">
    <property type="entry name" value="MCPsignal"/>
    <property type="match status" value="1"/>
</dbReference>
<dbReference type="SUPFAM" id="SSF58104">
    <property type="entry name" value="Methyl-accepting chemotaxis protein (MCP) signaling domain"/>
    <property type="match status" value="1"/>
</dbReference>
<dbReference type="InterPro" id="IPR003660">
    <property type="entry name" value="HAMP_dom"/>
</dbReference>
<keyword evidence="9" id="KW-1185">Reference proteome</keyword>
<organism evidence="8 9">
    <name type="scientific">Plectonema cf. radiosum LEGE 06105</name>
    <dbReference type="NCBI Taxonomy" id="945769"/>
    <lineage>
        <taxon>Bacteria</taxon>
        <taxon>Bacillati</taxon>
        <taxon>Cyanobacteriota</taxon>
        <taxon>Cyanophyceae</taxon>
        <taxon>Oscillatoriophycideae</taxon>
        <taxon>Oscillatoriales</taxon>
        <taxon>Microcoleaceae</taxon>
        <taxon>Plectonema</taxon>
    </lineage>
</organism>
<dbReference type="PROSITE" id="PS50111">
    <property type="entry name" value="CHEMOTAXIS_TRANSDUC_2"/>
    <property type="match status" value="1"/>
</dbReference>
<gene>
    <name evidence="8" type="ORF">IQ247_02900</name>
</gene>
<feature type="domain" description="HAMP" evidence="7">
    <location>
        <begin position="628"/>
        <end position="679"/>
    </location>
</feature>
<accession>A0A8J7F3K1</accession>
<evidence type="ECO:0000256" key="4">
    <source>
        <dbReference type="SAM" id="Phobius"/>
    </source>
</evidence>
<dbReference type="AlphaFoldDB" id="A0A8J7F3K1"/>
<feature type="domain" description="Methyl-accepting transducer" evidence="6">
    <location>
        <begin position="684"/>
        <end position="920"/>
    </location>
</feature>
<keyword evidence="4" id="KW-0812">Transmembrane</keyword>
<dbReference type="Proteomes" id="UP000620559">
    <property type="component" value="Unassembled WGS sequence"/>
</dbReference>
<feature type="domain" description="Phytochrome chromophore attachment site" evidence="5">
    <location>
        <begin position="460"/>
        <end position="595"/>
    </location>
</feature>
<dbReference type="RefSeq" id="WP_193916869.1">
    <property type="nucleotide sequence ID" value="NZ_JADEWL010000006.1"/>
</dbReference>
<feature type="transmembrane region" description="Helical" evidence="4">
    <location>
        <begin position="39"/>
        <end position="61"/>
    </location>
</feature>
<evidence type="ECO:0000256" key="1">
    <source>
        <dbReference type="ARBA" id="ARBA00023224"/>
    </source>
</evidence>
<name>A0A8J7F3K1_9CYAN</name>
<feature type="domain" description="HAMP" evidence="7">
    <location>
        <begin position="384"/>
        <end position="436"/>
    </location>
</feature>
<dbReference type="Gene3D" id="3.30.450.40">
    <property type="match status" value="1"/>
</dbReference>
<dbReference type="PROSITE" id="PS50046">
    <property type="entry name" value="PHYTOCHROME_2"/>
    <property type="match status" value="1"/>
</dbReference>
<reference evidence="8" key="1">
    <citation type="submission" date="2020-10" db="EMBL/GenBank/DDBJ databases">
        <authorList>
            <person name="Castelo-Branco R."/>
            <person name="Eusebio N."/>
            <person name="Adriana R."/>
            <person name="Vieira A."/>
            <person name="Brugerolle De Fraissinette N."/>
            <person name="Rezende De Castro R."/>
            <person name="Schneider M.P."/>
            <person name="Vasconcelos V."/>
            <person name="Leao P.N."/>
        </authorList>
    </citation>
    <scope>NUCLEOTIDE SEQUENCE</scope>
    <source>
        <strain evidence="8">LEGE 06105</strain>
    </source>
</reference>
<evidence type="ECO:0000259" key="7">
    <source>
        <dbReference type="PROSITE" id="PS50885"/>
    </source>
</evidence>
<dbReference type="GO" id="GO:0007165">
    <property type="term" value="P:signal transduction"/>
    <property type="evidence" value="ECO:0007669"/>
    <property type="project" value="UniProtKB-KW"/>
</dbReference>
<comment type="similarity">
    <text evidence="2">Belongs to the methyl-accepting chemotaxis (MCP) protein family.</text>
</comment>
<dbReference type="Pfam" id="PF01590">
    <property type="entry name" value="GAF"/>
    <property type="match status" value="1"/>
</dbReference>
<evidence type="ECO:0000256" key="2">
    <source>
        <dbReference type="ARBA" id="ARBA00029447"/>
    </source>
</evidence>
<dbReference type="GO" id="GO:0016020">
    <property type="term" value="C:membrane"/>
    <property type="evidence" value="ECO:0007669"/>
    <property type="project" value="InterPro"/>
</dbReference>
<dbReference type="InterPro" id="IPR003018">
    <property type="entry name" value="GAF"/>
</dbReference>
<dbReference type="Pfam" id="PF00672">
    <property type="entry name" value="HAMP"/>
    <property type="match status" value="1"/>
</dbReference>
<protein>
    <submittedName>
        <fullName evidence="8">GAF domain-containing protein</fullName>
    </submittedName>
</protein>
<dbReference type="CDD" id="cd11386">
    <property type="entry name" value="MCP_signal"/>
    <property type="match status" value="1"/>
</dbReference>
<evidence type="ECO:0000313" key="8">
    <source>
        <dbReference type="EMBL" id="MBE9211674.1"/>
    </source>
</evidence>
<dbReference type="PANTHER" id="PTHR32089:SF114">
    <property type="entry name" value="METHYL-ACCEPTING CHEMOTAXIS PROTEIN MCPB"/>
    <property type="match status" value="1"/>
</dbReference>
<comment type="caution">
    <text evidence="8">The sequence shown here is derived from an EMBL/GenBank/DDBJ whole genome shotgun (WGS) entry which is preliminary data.</text>
</comment>
<dbReference type="SUPFAM" id="SSF158472">
    <property type="entry name" value="HAMP domain-like"/>
    <property type="match status" value="1"/>
</dbReference>
<evidence type="ECO:0000256" key="3">
    <source>
        <dbReference type="PROSITE-ProRule" id="PRU00284"/>
    </source>
</evidence>
<evidence type="ECO:0000259" key="5">
    <source>
        <dbReference type="PROSITE" id="PS50046"/>
    </source>
</evidence>
<evidence type="ECO:0000313" key="9">
    <source>
        <dbReference type="Proteomes" id="UP000620559"/>
    </source>
</evidence>
<proteinExistence type="inferred from homology"/>
<sequence>MNYTSKVSPQTFSVKTTSSNKQKTWLKKFYNLPISRKQLIALIFCQLVSILGIGIGGTLIITQGLRNQLLEQTKSEIAVADINYNIKIDQMGFGFRGQSDNEAIITAATFKAANRSLNNTLITSVERILQNEIKARNIEYAILVGTDLNIIASANTNRIGETFNPNNLVSQVLQNPRQIKASAIINASELSKEFPSLPENLKNKDALIRYTVTPVKNPQTQEVIGALVSGDIVNGKDSIVKKTLQAMNGGYSAIYLNKPTGEFELATSLQISSEANRATPNISLPPESKSLLAAAAQAKGRIVTGRINVEGINYTVAAKAVPNQIIELVDNQQVIYSEKSPAVLVRGTPETALNNFLNQSLREQALTILIALFVVGFWAIILRRAMILPIENLQETAQKFASGDRNSRAEVFATDEIGDLAVNFNTMADSIITQVRRQELEAKMALQLNEITSRIRETLNAETILKTVVTTTQETLQVNRVVFYKLEESTGEIIAESVDYSLNAVLGIKVDDPYLVNEYPDEYEFGSIKVVENIQDLRLNQSYLEQLKELDVKAFLLAPVFVSNKLHGLLVAHDCAGMRSWQEIEVNLFKQVGIQIGYALEQAELLQQIQQGRNTAETTSEIERKQKEKLQMQLLELLNNVEGAAMGDLTVRADVIEGEIGTVADFFNSIVENLREIVTEVKTSASQVNDSLGSNSSAIALLATEAKTQAAEINRTLNAVDSMTDSIKTVAQNAYQAAVVANSAATAATQSDAAMDLTVQNIVNLRETVGETAKKVKRLGESTQEISRVVALIHQISMQTNLLAINAGIEAARAGEQGQGFAVVAEEVSELAAKSASATKEIEQVVENIQRETSELVESIEFGVTTVVEGTRVVEDAKYSLNEILQVSRQIDSLVNSISQATASQVQTSQAVSDLIKDIANISQRTTTYSEQASVSLQQTVEISQRLQQSVGTFKVD</sequence>
<dbReference type="InterPro" id="IPR004089">
    <property type="entry name" value="MCPsignal_dom"/>
</dbReference>
<dbReference type="CDD" id="cd06225">
    <property type="entry name" value="HAMP"/>
    <property type="match status" value="1"/>
</dbReference>
<dbReference type="Gene3D" id="6.10.340.10">
    <property type="match status" value="1"/>
</dbReference>
<keyword evidence="4" id="KW-0472">Membrane</keyword>
<dbReference type="InterPro" id="IPR029016">
    <property type="entry name" value="GAF-like_dom_sf"/>
</dbReference>
<dbReference type="SMART" id="SM00065">
    <property type="entry name" value="GAF"/>
    <property type="match status" value="1"/>
</dbReference>